<organism evidence="10 11">
    <name type="scientific">Desulfobaculum bizertense DSM 18034</name>
    <dbReference type="NCBI Taxonomy" id="1121442"/>
    <lineage>
        <taxon>Bacteria</taxon>
        <taxon>Pseudomonadati</taxon>
        <taxon>Thermodesulfobacteriota</taxon>
        <taxon>Desulfovibrionia</taxon>
        <taxon>Desulfovibrionales</taxon>
        <taxon>Desulfovibrionaceae</taxon>
        <taxon>Desulfobaculum</taxon>
    </lineage>
</organism>
<dbReference type="PANTHER" id="PTHR34308">
    <property type="entry name" value="COBALAMIN BIOSYNTHESIS PROTEIN CBIB"/>
    <property type="match status" value="1"/>
</dbReference>
<comment type="similarity">
    <text evidence="3 9">Belongs to the CobD/CbiB family.</text>
</comment>
<gene>
    <name evidence="9" type="primary">cobD</name>
    <name evidence="10" type="ORF">SAMN02745702_02219</name>
</gene>
<dbReference type="GO" id="GO:0005886">
    <property type="term" value="C:plasma membrane"/>
    <property type="evidence" value="ECO:0007669"/>
    <property type="project" value="UniProtKB-SubCell"/>
</dbReference>
<feature type="transmembrane region" description="Helical" evidence="9">
    <location>
        <begin position="295"/>
        <end position="318"/>
    </location>
</feature>
<evidence type="ECO:0000313" key="11">
    <source>
        <dbReference type="Proteomes" id="UP000189733"/>
    </source>
</evidence>
<dbReference type="STRING" id="1121442.SAMN02745702_02219"/>
<feature type="transmembrane region" description="Helical" evidence="9">
    <location>
        <begin position="154"/>
        <end position="172"/>
    </location>
</feature>
<evidence type="ECO:0000256" key="4">
    <source>
        <dbReference type="ARBA" id="ARBA00022475"/>
    </source>
</evidence>
<dbReference type="RefSeq" id="WP_078685500.1">
    <property type="nucleotide sequence ID" value="NZ_FUYA01000007.1"/>
</dbReference>
<dbReference type="AlphaFoldDB" id="A0A1T4WHG9"/>
<keyword evidence="8 9" id="KW-0472">Membrane</keyword>
<sequence>MESVMYWAVPLCAVLVDWFVGDPHGWPHPVCALGWYAGRIEYCARRFAGQKFLLAKGALGVVLMAGTAWLVVAGLTAIPYVGLILALYFSFAGLALGQLMREGRHVLALLDAGELEDARFALSYLVSRETEQMSEEDVRAGLAETLSENLNDGFVAPFFYLMLGGPALLWAYKAVSTLDSMWGYRTPQYEKFGKVAARMDDVLAWIPARLCALGLLCGAKLLRYETAGEAFGHASIDAGKSASPNAGWPMATAAWLAGAAMGGRAVYFGKVKEKPVLGPAGEPWTDAALRRLMRLIPVGGLVGAAFCGILAAVIRFAVC</sequence>
<dbReference type="EMBL" id="FUYA01000007">
    <property type="protein sequence ID" value="SKA76355.1"/>
    <property type="molecule type" value="Genomic_DNA"/>
</dbReference>
<evidence type="ECO:0000313" key="10">
    <source>
        <dbReference type="EMBL" id="SKA76355.1"/>
    </source>
</evidence>
<keyword evidence="5 9" id="KW-0169">Cobalamin biosynthesis</keyword>
<comment type="subcellular location">
    <subcellularLocation>
        <location evidence="1 9">Cell membrane</location>
        <topology evidence="1 9">Multi-pass membrane protein</topology>
    </subcellularLocation>
</comment>
<dbReference type="Proteomes" id="UP000189733">
    <property type="component" value="Unassembled WGS sequence"/>
</dbReference>
<dbReference type="GO" id="GO:0009236">
    <property type="term" value="P:cobalamin biosynthetic process"/>
    <property type="evidence" value="ECO:0007669"/>
    <property type="project" value="UniProtKB-UniRule"/>
</dbReference>
<name>A0A1T4WHG9_9BACT</name>
<evidence type="ECO:0000256" key="6">
    <source>
        <dbReference type="ARBA" id="ARBA00022692"/>
    </source>
</evidence>
<keyword evidence="11" id="KW-1185">Reference proteome</keyword>
<accession>A0A1T4WHG9</accession>
<dbReference type="GO" id="GO:0048472">
    <property type="term" value="F:threonine-phosphate decarboxylase activity"/>
    <property type="evidence" value="ECO:0007669"/>
    <property type="project" value="InterPro"/>
</dbReference>
<dbReference type="GO" id="GO:0015420">
    <property type="term" value="F:ABC-type vitamin B12 transporter activity"/>
    <property type="evidence" value="ECO:0007669"/>
    <property type="project" value="UniProtKB-UniRule"/>
</dbReference>
<protein>
    <recommendedName>
        <fullName evidence="9">Cobalamin biosynthesis protein CobD</fullName>
    </recommendedName>
</protein>
<comment type="pathway">
    <text evidence="2 9">Cofactor biosynthesis; adenosylcobalamin biosynthesis.</text>
</comment>
<comment type="caution">
    <text evidence="9">Lacks conserved residue(s) required for the propagation of feature annotation.</text>
</comment>
<proteinExistence type="inferred from homology"/>
<evidence type="ECO:0000256" key="8">
    <source>
        <dbReference type="ARBA" id="ARBA00023136"/>
    </source>
</evidence>
<evidence type="ECO:0000256" key="1">
    <source>
        <dbReference type="ARBA" id="ARBA00004651"/>
    </source>
</evidence>
<keyword evidence="7 9" id="KW-1133">Transmembrane helix</keyword>
<keyword evidence="4 9" id="KW-1003">Cell membrane</keyword>
<reference evidence="10 11" key="1">
    <citation type="submission" date="2017-02" db="EMBL/GenBank/DDBJ databases">
        <authorList>
            <person name="Peterson S.W."/>
        </authorList>
    </citation>
    <scope>NUCLEOTIDE SEQUENCE [LARGE SCALE GENOMIC DNA]</scope>
    <source>
        <strain evidence="10 11">DSM 18034</strain>
    </source>
</reference>
<dbReference type="HAMAP" id="MF_00024">
    <property type="entry name" value="CobD_CbiB"/>
    <property type="match status" value="1"/>
</dbReference>
<dbReference type="OrthoDB" id="9811967at2"/>
<keyword evidence="6 9" id="KW-0812">Transmembrane</keyword>
<evidence type="ECO:0000256" key="5">
    <source>
        <dbReference type="ARBA" id="ARBA00022573"/>
    </source>
</evidence>
<evidence type="ECO:0000256" key="2">
    <source>
        <dbReference type="ARBA" id="ARBA00004953"/>
    </source>
</evidence>
<dbReference type="InterPro" id="IPR004485">
    <property type="entry name" value="Cobalamin_biosynth_CobD/CbiB"/>
</dbReference>
<dbReference type="UniPathway" id="UPA00148"/>
<evidence type="ECO:0000256" key="3">
    <source>
        <dbReference type="ARBA" id="ARBA00006263"/>
    </source>
</evidence>
<evidence type="ECO:0000256" key="7">
    <source>
        <dbReference type="ARBA" id="ARBA00022989"/>
    </source>
</evidence>
<feature type="transmembrane region" description="Helical" evidence="9">
    <location>
        <begin position="78"/>
        <end position="97"/>
    </location>
</feature>
<comment type="function">
    <text evidence="9">Converts cobyric acid to cobinamide by the addition of aminopropanol on the F carboxylic group.</text>
</comment>
<dbReference type="PANTHER" id="PTHR34308:SF1">
    <property type="entry name" value="COBALAMIN BIOSYNTHESIS PROTEIN CBIB"/>
    <property type="match status" value="1"/>
</dbReference>
<evidence type="ECO:0000256" key="9">
    <source>
        <dbReference type="HAMAP-Rule" id="MF_00024"/>
    </source>
</evidence>
<dbReference type="Pfam" id="PF03186">
    <property type="entry name" value="CobD_Cbib"/>
    <property type="match status" value="1"/>
</dbReference>
<feature type="transmembrane region" description="Helical" evidence="9">
    <location>
        <begin position="53"/>
        <end position="72"/>
    </location>
</feature>